<dbReference type="InterPro" id="IPR000182">
    <property type="entry name" value="GNAT_dom"/>
</dbReference>
<organism evidence="4 5">
    <name type="scientific">Deinococcus xinjiangensis</name>
    <dbReference type="NCBI Taxonomy" id="457454"/>
    <lineage>
        <taxon>Bacteria</taxon>
        <taxon>Thermotogati</taxon>
        <taxon>Deinococcota</taxon>
        <taxon>Deinococci</taxon>
        <taxon>Deinococcales</taxon>
        <taxon>Deinococcaceae</taxon>
        <taxon>Deinococcus</taxon>
    </lineage>
</organism>
<dbReference type="Pfam" id="PF00583">
    <property type="entry name" value="Acetyltransf_1"/>
    <property type="match status" value="1"/>
</dbReference>
<feature type="domain" description="N-acetyltransferase" evidence="3">
    <location>
        <begin position="4"/>
        <end position="150"/>
    </location>
</feature>
<keyword evidence="2" id="KW-0012">Acyltransferase</keyword>
<proteinExistence type="predicted"/>
<sequence>MTPFVIRQLGPSDEAALTLLAQEETDFTGEEPSPPLTPEQARAYLQDPNVWHWHAETEGQTIGFLTAQMQRGRHGAAQVVFFDEIGVREAWRRHGVGRALVAALHQKMQQEDISVVWVLADNSGAQAFYQACGYTVSDLQGVMLVRETSA</sequence>
<name>A0ABP9V985_9DEIO</name>
<evidence type="ECO:0000313" key="4">
    <source>
        <dbReference type="EMBL" id="GAA5501236.1"/>
    </source>
</evidence>
<gene>
    <name evidence="4" type="ORF">Dxin01_00968</name>
</gene>
<dbReference type="PROSITE" id="PS51186">
    <property type="entry name" value="GNAT"/>
    <property type="match status" value="1"/>
</dbReference>
<keyword evidence="5" id="KW-1185">Reference proteome</keyword>
<reference evidence="4 5" key="1">
    <citation type="submission" date="2024-02" db="EMBL/GenBank/DDBJ databases">
        <title>Deinococcus xinjiangensis NBRC 107630.</title>
        <authorList>
            <person name="Ichikawa N."/>
            <person name="Katano-Makiyama Y."/>
            <person name="Hidaka K."/>
        </authorList>
    </citation>
    <scope>NUCLEOTIDE SEQUENCE [LARGE SCALE GENOMIC DNA]</scope>
    <source>
        <strain evidence="4 5">NBRC 107630</strain>
    </source>
</reference>
<dbReference type="Proteomes" id="UP001458946">
    <property type="component" value="Unassembled WGS sequence"/>
</dbReference>
<keyword evidence="1" id="KW-0808">Transferase</keyword>
<protein>
    <recommendedName>
        <fullName evidence="3">N-acetyltransferase domain-containing protein</fullName>
    </recommendedName>
</protein>
<dbReference type="CDD" id="cd04301">
    <property type="entry name" value="NAT_SF"/>
    <property type="match status" value="1"/>
</dbReference>
<dbReference type="InterPro" id="IPR050832">
    <property type="entry name" value="Bact_Acetyltransf"/>
</dbReference>
<evidence type="ECO:0000256" key="1">
    <source>
        <dbReference type="ARBA" id="ARBA00022679"/>
    </source>
</evidence>
<evidence type="ECO:0000313" key="5">
    <source>
        <dbReference type="Proteomes" id="UP001458946"/>
    </source>
</evidence>
<evidence type="ECO:0000256" key="2">
    <source>
        <dbReference type="ARBA" id="ARBA00023315"/>
    </source>
</evidence>
<evidence type="ECO:0000259" key="3">
    <source>
        <dbReference type="PROSITE" id="PS51186"/>
    </source>
</evidence>
<dbReference type="RefSeq" id="WP_353541206.1">
    <property type="nucleotide sequence ID" value="NZ_BAABRN010000007.1"/>
</dbReference>
<dbReference type="EMBL" id="BAABRN010000007">
    <property type="protein sequence ID" value="GAA5501236.1"/>
    <property type="molecule type" value="Genomic_DNA"/>
</dbReference>
<dbReference type="InterPro" id="IPR016181">
    <property type="entry name" value="Acyl_CoA_acyltransferase"/>
</dbReference>
<dbReference type="PANTHER" id="PTHR43877">
    <property type="entry name" value="AMINOALKYLPHOSPHONATE N-ACETYLTRANSFERASE-RELATED-RELATED"/>
    <property type="match status" value="1"/>
</dbReference>
<accession>A0ABP9V985</accession>
<dbReference type="SUPFAM" id="SSF55729">
    <property type="entry name" value="Acyl-CoA N-acyltransferases (Nat)"/>
    <property type="match status" value="1"/>
</dbReference>
<comment type="caution">
    <text evidence="4">The sequence shown here is derived from an EMBL/GenBank/DDBJ whole genome shotgun (WGS) entry which is preliminary data.</text>
</comment>
<dbReference type="Gene3D" id="3.40.630.30">
    <property type="match status" value="1"/>
</dbReference>